<comment type="caution">
    <text evidence="2">The sequence shown here is derived from an EMBL/GenBank/DDBJ whole genome shotgun (WGS) entry which is preliminary data.</text>
</comment>
<reference evidence="2 3" key="1">
    <citation type="submission" date="2017-11" db="EMBL/GenBank/DDBJ databases">
        <title>Comparative genomics of Botrytis spp.</title>
        <authorList>
            <person name="Valero-Jimenez C.A."/>
            <person name="Tapia P."/>
            <person name="Veloso J."/>
            <person name="Silva-Moreno E."/>
            <person name="Staats M."/>
            <person name="Valdes J.H."/>
            <person name="Van Kan J.A.L."/>
        </authorList>
    </citation>
    <scope>NUCLEOTIDE SEQUENCE [LARGE SCALE GENOMIC DNA]</scope>
    <source>
        <strain evidence="2 3">MUCL2830</strain>
    </source>
</reference>
<dbReference type="Proteomes" id="UP000297299">
    <property type="component" value="Unassembled WGS sequence"/>
</dbReference>
<feature type="compositionally biased region" description="Basic and acidic residues" evidence="1">
    <location>
        <begin position="7"/>
        <end position="36"/>
    </location>
</feature>
<dbReference type="EMBL" id="PHWZ01000107">
    <property type="protein sequence ID" value="TEY70290.1"/>
    <property type="molecule type" value="Genomic_DNA"/>
</dbReference>
<gene>
    <name evidence="2" type="ORF">BOTCAL_0107g00030</name>
</gene>
<sequence>MTHNHRTQREDSNKSIDYPIPRHGDRAHNHAGGHENAEDESVFKALEQTRDFFKESYVFDFFGGGAPGHVDFEEMTEQRLGDVHGESTEEDGHQEEPFEVFEDWLWGLVGVLKDGDR</sequence>
<evidence type="ECO:0000313" key="3">
    <source>
        <dbReference type="Proteomes" id="UP000297299"/>
    </source>
</evidence>
<protein>
    <submittedName>
        <fullName evidence="2">Uncharacterized protein</fullName>
    </submittedName>
</protein>
<keyword evidence="3" id="KW-1185">Reference proteome</keyword>
<accession>A0A4Y8D862</accession>
<evidence type="ECO:0000256" key="1">
    <source>
        <dbReference type="SAM" id="MobiDB-lite"/>
    </source>
</evidence>
<dbReference type="AlphaFoldDB" id="A0A4Y8D862"/>
<organism evidence="2 3">
    <name type="scientific">Botryotinia calthae</name>
    <dbReference type="NCBI Taxonomy" id="38488"/>
    <lineage>
        <taxon>Eukaryota</taxon>
        <taxon>Fungi</taxon>
        <taxon>Dikarya</taxon>
        <taxon>Ascomycota</taxon>
        <taxon>Pezizomycotina</taxon>
        <taxon>Leotiomycetes</taxon>
        <taxon>Helotiales</taxon>
        <taxon>Sclerotiniaceae</taxon>
        <taxon>Botryotinia</taxon>
    </lineage>
</organism>
<dbReference type="OrthoDB" id="3512501at2759"/>
<evidence type="ECO:0000313" key="2">
    <source>
        <dbReference type="EMBL" id="TEY70290.1"/>
    </source>
</evidence>
<name>A0A4Y8D862_9HELO</name>
<proteinExistence type="predicted"/>
<feature type="region of interest" description="Disordered" evidence="1">
    <location>
        <begin position="1"/>
        <end position="41"/>
    </location>
</feature>